<evidence type="ECO:0000256" key="1">
    <source>
        <dbReference type="PROSITE-ProRule" id="PRU00425"/>
    </source>
</evidence>
<dbReference type="STRING" id="84035.SAMN05660742_106162"/>
<keyword evidence="2" id="KW-0812">Transmembrane</keyword>
<organism evidence="4 5">
    <name type="scientific">Propionispira arboris</name>
    <dbReference type="NCBI Taxonomy" id="84035"/>
    <lineage>
        <taxon>Bacteria</taxon>
        <taxon>Bacillati</taxon>
        <taxon>Bacillota</taxon>
        <taxon>Negativicutes</taxon>
        <taxon>Selenomonadales</taxon>
        <taxon>Selenomonadaceae</taxon>
        <taxon>Propionispira</taxon>
    </lineage>
</organism>
<evidence type="ECO:0000259" key="3">
    <source>
        <dbReference type="PROSITE" id="PS51102"/>
    </source>
</evidence>
<sequence length="341" mass="34917">MYKAITISKGKGGWGGPLTIQPTETCNKIISVTGGGIHPVAAKIAEMTGCEAIDGFSSAVPDIETLVAVVDCGGTARCGVYPKKKIFTVNLTPVGNVGPLAQYITESLYVSAVTVETITYAAEETPLTAKDGFKAGNVSPANEAVPNAPKTKAQARAELAKMNAGKEKNFITKLGIGVGGVVNKFYQAGRETIDMVVKTILPFMAFVSMLIGIISASGIGDVIAKTISPLASTLPGMLVISVVCSLPFISPVIGPGAVIAQVVGTLLGVEIGLGHIPAQYALPALFAINAQVGGDFVPVGLSLGEADPETIELGVPAVLYSRVITGPLAVLIAYAASIGMY</sequence>
<dbReference type="PROSITE" id="PS51102">
    <property type="entry name" value="PTS_EIIB_TYPE_5"/>
    <property type="match status" value="1"/>
</dbReference>
<dbReference type="EMBL" id="FNZK01000006">
    <property type="protein sequence ID" value="SEJ37444.1"/>
    <property type="molecule type" value="Genomic_DNA"/>
</dbReference>
<dbReference type="Proteomes" id="UP000199662">
    <property type="component" value="Unassembled WGS sequence"/>
</dbReference>
<accession>A0A1H6YC34</accession>
<dbReference type="InterPro" id="IPR004702">
    <property type="entry name" value="PTS_sorb_EIIBC"/>
</dbReference>
<dbReference type="GO" id="GO:0005886">
    <property type="term" value="C:plasma membrane"/>
    <property type="evidence" value="ECO:0007669"/>
    <property type="project" value="TreeGrafter"/>
</dbReference>
<feature type="modified residue" description="Phosphocysteine; by EIIA" evidence="1">
    <location>
        <position position="72"/>
    </location>
</feature>
<name>A0A1H6YC34_9FIRM</name>
<dbReference type="RefSeq" id="WP_091830737.1">
    <property type="nucleotide sequence ID" value="NZ_FNZK01000006.1"/>
</dbReference>
<dbReference type="InterPro" id="IPR011618">
    <property type="entry name" value="PTS_EIIBC_GUT_N"/>
</dbReference>
<feature type="domain" description="PTS EIIB type-5" evidence="3">
    <location>
        <begin position="1"/>
        <end position="201"/>
    </location>
</feature>
<feature type="transmembrane region" description="Helical" evidence="2">
    <location>
        <begin position="236"/>
        <end position="260"/>
    </location>
</feature>
<keyword evidence="2" id="KW-1133">Transmembrane helix</keyword>
<dbReference type="GO" id="GO:0009401">
    <property type="term" value="P:phosphoenolpyruvate-dependent sugar phosphotransferase system"/>
    <property type="evidence" value="ECO:0007669"/>
    <property type="project" value="InterPro"/>
</dbReference>
<reference evidence="4 5" key="1">
    <citation type="submission" date="2016-10" db="EMBL/GenBank/DDBJ databases">
        <authorList>
            <person name="de Groot N.N."/>
        </authorList>
    </citation>
    <scope>NUCLEOTIDE SEQUENCE [LARGE SCALE GENOMIC DNA]</scope>
    <source>
        <strain evidence="4 5">DSM 2179</strain>
    </source>
</reference>
<dbReference type="AlphaFoldDB" id="A0A1H6YC34"/>
<dbReference type="Pfam" id="PF07663">
    <property type="entry name" value="EIIBC-GUT_C"/>
    <property type="match status" value="1"/>
</dbReference>
<dbReference type="Pfam" id="PF03612">
    <property type="entry name" value="EIIBC-GUT_N"/>
    <property type="match status" value="1"/>
</dbReference>
<evidence type="ECO:0000256" key="2">
    <source>
        <dbReference type="SAM" id="Phobius"/>
    </source>
</evidence>
<keyword evidence="5" id="KW-1185">Reference proteome</keyword>
<keyword evidence="2" id="KW-0472">Membrane</keyword>
<dbReference type="GO" id="GO:0008982">
    <property type="term" value="F:protein-N(PI)-phosphohistidine-sugar phosphotransferase activity"/>
    <property type="evidence" value="ECO:0007669"/>
    <property type="project" value="InterPro"/>
</dbReference>
<evidence type="ECO:0000313" key="4">
    <source>
        <dbReference type="EMBL" id="SEJ37444.1"/>
    </source>
</evidence>
<evidence type="ECO:0000313" key="5">
    <source>
        <dbReference type="Proteomes" id="UP000199662"/>
    </source>
</evidence>
<gene>
    <name evidence="4" type="ORF">SAMN05660742_106162</name>
</gene>
<proteinExistence type="predicted"/>
<protein>
    <submittedName>
        <fullName evidence="4">PTS system, glucitol/sorbitol-specific IIC component</fullName>
    </submittedName>
</protein>
<dbReference type="PANTHER" id="PTHR39427:SF1">
    <property type="entry name" value="PTS SYSTEM GLUCITOL_SORBITOL-SPECIFIC EIIB COMPONENT"/>
    <property type="match status" value="1"/>
</dbReference>
<feature type="transmembrane region" description="Helical" evidence="2">
    <location>
        <begin position="200"/>
        <end position="224"/>
    </location>
</feature>
<feature type="transmembrane region" description="Helical" evidence="2">
    <location>
        <begin position="317"/>
        <end position="336"/>
    </location>
</feature>
<dbReference type="InterPro" id="IPR011638">
    <property type="entry name" value="PTS_EIIBC_GUT_C"/>
</dbReference>
<dbReference type="PANTHER" id="PTHR39427">
    <property type="match status" value="1"/>
</dbReference>